<gene>
    <name evidence="2" type="ORF">LMG23994_01723</name>
</gene>
<comment type="caution">
    <text evidence="2">The sequence shown here is derived from an EMBL/GenBank/DDBJ whole genome shotgun (WGS) entry which is preliminary data.</text>
</comment>
<feature type="transmembrane region" description="Helical" evidence="1">
    <location>
        <begin position="37"/>
        <end position="63"/>
    </location>
</feature>
<name>A0ABN7Y990_9BURK</name>
<proteinExistence type="predicted"/>
<sequence length="104" mass="12046">MTRGHLTYRAYVRMSAVGMLTSWRRVPSYWAAVVEGVWSSILVVILLALPFFFWLSPLIALLARASDRRDAEEARKFAEQVKRRIHVWGSDVHARDTRDSGREE</sequence>
<protein>
    <recommendedName>
        <fullName evidence="4">Transmembrane protein</fullName>
    </recommendedName>
</protein>
<keyword evidence="1" id="KW-0472">Membrane</keyword>
<accession>A0ABN7Y990</accession>
<organism evidence="2 3">
    <name type="scientific">Cupriavidus pinatubonensis</name>
    <dbReference type="NCBI Taxonomy" id="248026"/>
    <lineage>
        <taxon>Bacteria</taxon>
        <taxon>Pseudomonadati</taxon>
        <taxon>Pseudomonadota</taxon>
        <taxon>Betaproteobacteria</taxon>
        <taxon>Burkholderiales</taxon>
        <taxon>Burkholderiaceae</taxon>
        <taxon>Cupriavidus</taxon>
    </lineage>
</organism>
<dbReference type="EMBL" id="CAJZAF010000007">
    <property type="protein sequence ID" value="CAG9169907.1"/>
    <property type="molecule type" value="Genomic_DNA"/>
</dbReference>
<evidence type="ECO:0000313" key="3">
    <source>
        <dbReference type="Proteomes" id="UP000701702"/>
    </source>
</evidence>
<keyword evidence="1" id="KW-0812">Transmembrane</keyword>
<evidence type="ECO:0008006" key="4">
    <source>
        <dbReference type="Google" id="ProtNLM"/>
    </source>
</evidence>
<keyword evidence="3" id="KW-1185">Reference proteome</keyword>
<keyword evidence="1" id="KW-1133">Transmembrane helix</keyword>
<evidence type="ECO:0000313" key="2">
    <source>
        <dbReference type="EMBL" id="CAG9169907.1"/>
    </source>
</evidence>
<reference evidence="2 3" key="1">
    <citation type="submission" date="2021-08" db="EMBL/GenBank/DDBJ databases">
        <authorList>
            <person name="Peeters C."/>
        </authorList>
    </citation>
    <scope>NUCLEOTIDE SEQUENCE [LARGE SCALE GENOMIC DNA]</scope>
    <source>
        <strain evidence="2 3">LMG 23994</strain>
    </source>
</reference>
<evidence type="ECO:0000256" key="1">
    <source>
        <dbReference type="SAM" id="Phobius"/>
    </source>
</evidence>
<dbReference type="Proteomes" id="UP000701702">
    <property type="component" value="Unassembled WGS sequence"/>
</dbReference>